<feature type="domain" description="Phosphogluconate dehydrogenase NAD-binding putative C-terminal" evidence="2">
    <location>
        <begin position="184"/>
        <end position="250"/>
    </location>
</feature>
<dbReference type="PANTHER" id="PTHR43060:SF15">
    <property type="entry name" value="3-HYDROXYISOBUTYRATE DEHYDROGENASE-LIKE 1, MITOCHONDRIAL-RELATED"/>
    <property type="match status" value="1"/>
</dbReference>
<dbReference type="InterPro" id="IPR013328">
    <property type="entry name" value="6PGD_dom2"/>
</dbReference>
<dbReference type="Pfam" id="PF03446">
    <property type="entry name" value="NAD_binding_2"/>
    <property type="match status" value="1"/>
</dbReference>
<feature type="domain" description="6-phosphogluconate dehydrogenase NADP-binding" evidence="1">
    <location>
        <begin position="4"/>
        <end position="133"/>
    </location>
</feature>
<dbReference type="SUPFAM" id="SSF48179">
    <property type="entry name" value="6-phosphogluconate dehydrogenase C-terminal domain-like"/>
    <property type="match status" value="1"/>
</dbReference>
<dbReference type="InterPro" id="IPR015814">
    <property type="entry name" value="Pgluconate_DH_NAD-bd_C"/>
</dbReference>
<dbReference type="Gene3D" id="1.10.1040.10">
    <property type="entry name" value="N-(1-d-carboxylethyl)-l-norvaline Dehydrogenase, domain 2"/>
    <property type="match status" value="1"/>
</dbReference>
<evidence type="ECO:0000313" key="4">
    <source>
        <dbReference type="Proteomes" id="UP001597492"/>
    </source>
</evidence>
<dbReference type="InterPro" id="IPR036291">
    <property type="entry name" value="NAD(P)-bd_dom_sf"/>
</dbReference>
<sequence length="263" mass="27263">MTTCGVVGLGEAGALFARGFRDAGFEVTGYDPFTRLDEDGIRQVDQVADAVAGADFVVSLVGATAAAAVAEEIFQVSAPGVIYADLNTGSPKLKADLATRASEAGARFVDVAVLAPVPRSGAKTPLMVSGEGASEFAELLAPVGTPVETVAGGAGAAAARKLIRSVFMKGLAAVVIESVGAAQLGDCEEWLRAQIANELAGDTALLIDRLITGSKQHAARRIHETEDARAYLEEIGQPHWATDAAHSWLTKLHEDAANHTTNE</sequence>
<evidence type="ECO:0000259" key="2">
    <source>
        <dbReference type="Pfam" id="PF09130"/>
    </source>
</evidence>
<dbReference type="Pfam" id="PF09130">
    <property type="entry name" value="DUF1932"/>
    <property type="match status" value="1"/>
</dbReference>
<keyword evidence="4" id="KW-1185">Reference proteome</keyword>
<name>A0ABW5UVB9_9MICO</name>
<gene>
    <name evidence="3" type="ORF">ACFSW7_03105</name>
</gene>
<comment type="caution">
    <text evidence="3">The sequence shown here is derived from an EMBL/GenBank/DDBJ whole genome shotgun (WGS) entry which is preliminary data.</text>
</comment>
<evidence type="ECO:0000259" key="1">
    <source>
        <dbReference type="Pfam" id="PF03446"/>
    </source>
</evidence>
<reference evidence="4" key="1">
    <citation type="journal article" date="2019" name="Int. J. Syst. Evol. Microbiol.">
        <title>The Global Catalogue of Microorganisms (GCM) 10K type strain sequencing project: providing services to taxonomists for standard genome sequencing and annotation.</title>
        <authorList>
            <consortium name="The Broad Institute Genomics Platform"/>
            <consortium name="The Broad Institute Genome Sequencing Center for Infectious Disease"/>
            <person name="Wu L."/>
            <person name="Ma J."/>
        </authorList>
    </citation>
    <scope>NUCLEOTIDE SEQUENCE [LARGE SCALE GENOMIC DNA]</scope>
    <source>
        <strain evidence="4">TISTR 1514</strain>
    </source>
</reference>
<accession>A0ABW5UVB9</accession>
<dbReference type="PANTHER" id="PTHR43060">
    <property type="entry name" value="3-HYDROXYISOBUTYRATE DEHYDROGENASE-LIKE 1, MITOCHONDRIAL-RELATED"/>
    <property type="match status" value="1"/>
</dbReference>
<dbReference type="InterPro" id="IPR008927">
    <property type="entry name" value="6-PGluconate_DH-like_C_sf"/>
</dbReference>
<dbReference type="InterPro" id="IPR006115">
    <property type="entry name" value="6PGDH_NADP-bd"/>
</dbReference>
<evidence type="ECO:0000313" key="3">
    <source>
        <dbReference type="EMBL" id="MFD2757364.1"/>
    </source>
</evidence>
<dbReference type="RefSeq" id="WP_040904696.1">
    <property type="nucleotide sequence ID" value="NZ_JBHUNE010000003.1"/>
</dbReference>
<dbReference type="Proteomes" id="UP001597492">
    <property type="component" value="Unassembled WGS sequence"/>
</dbReference>
<dbReference type="Gene3D" id="3.40.50.720">
    <property type="entry name" value="NAD(P)-binding Rossmann-like Domain"/>
    <property type="match status" value="1"/>
</dbReference>
<dbReference type="SUPFAM" id="SSF51735">
    <property type="entry name" value="NAD(P)-binding Rossmann-fold domains"/>
    <property type="match status" value="1"/>
</dbReference>
<organism evidence="3 4">
    <name type="scientific">Gulosibacter faecalis</name>
    <dbReference type="NCBI Taxonomy" id="272240"/>
    <lineage>
        <taxon>Bacteria</taxon>
        <taxon>Bacillati</taxon>
        <taxon>Actinomycetota</taxon>
        <taxon>Actinomycetes</taxon>
        <taxon>Micrococcales</taxon>
        <taxon>Microbacteriaceae</taxon>
        <taxon>Gulosibacter</taxon>
    </lineage>
</organism>
<protein>
    <submittedName>
        <fullName evidence="3">NAD(P)-binding domain-containing protein</fullName>
    </submittedName>
</protein>
<dbReference type="EMBL" id="JBHUNE010000003">
    <property type="protein sequence ID" value="MFD2757364.1"/>
    <property type="molecule type" value="Genomic_DNA"/>
</dbReference>
<proteinExistence type="predicted"/>